<evidence type="ECO:0000313" key="2">
    <source>
        <dbReference type="EMBL" id="MCD2422189.1"/>
    </source>
</evidence>
<comment type="caution">
    <text evidence="2">The sequence shown here is derived from an EMBL/GenBank/DDBJ whole genome shotgun (WGS) entry which is preliminary data.</text>
</comment>
<evidence type="ECO:0000256" key="1">
    <source>
        <dbReference type="SAM" id="Phobius"/>
    </source>
</evidence>
<dbReference type="InterPro" id="IPR025187">
    <property type="entry name" value="DUF4112"/>
</dbReference>
<name>A0ABS8PM64_9BACT</name>
<dbReference type="Pfam" id="PF13430">
    <property type="entry name" value="DUF4112"/>
    <property type="match status" value="1"/>
</dbReference>
<accession>A0ABS8PM64</accession>
<dbReference type="PANTHER" id="PTHR35519">
    <property type="entry name" value="MEMBRANE PROTEINS"/>
    <property type="match status" value="1"/>
</dbReference>
<dbReference type="EMBL" id="JAJNEC010000004">
    <property type="protein sequence ID" value="MCD2422189.1"/>
    <property type="molecule type" value="Genomic_DNA"/>
</dbReference>
<keyword evidence="1" id="KW-0472">Membrane</keyword>
<organism evidence="2 3">
    <name type="scientific">Niabella pedocola</name>
    <dbReference type="NCBI Taxonomy" id="1752077"/>
    <lineage>
        <taxon>Bacteria</taxon>
        <taxon>Pseudomonadati</taxon>
        <taxon>Bacteroidota</taxon>
        <taxon>Chitinophagia</taxon>
        <taxon>Chitinophagales</taxon>
        <taxon>Chitinophagaceae</taxon>
        <taxon>Niabella</taxon>
    </lineage>
</organism>
<protein>
    <submittedName>
        <fullName evidence="2">DUF4112 domain-containing protein</fullName>
    </submittedName>
</protein>
<sequence>MAKRQNRSTLPAAVSAATDPRLKTVRTISRLMDEQFSVGGFKFGLDPLLNFIPVLGDVSGYLLSVGLIITMAQHGASGRLVAKMVVNATLDAFIGAIPILGWIFDFIYKANTRNLKLLTEHYTEGKHKGGAGSVILMVLLVTGAILVLLVILAVKFLQWILEWDQKTSGLKISF</sequence>
<dbReference type="PANTHER" id="PTHR35519:SF2">
    <property type="entry name" value="PH DOMAIN PROTEIN"/>
    <property type="match status" value="1"/>
</dbReference>
<proteinExistence type="predicted"/>
<keyword evidence="1" id="KW-1133">Transmembrane helix</keyword>
<reference evidence="2 3" key="1">
    <citation type="submission" date="2021-11" db="EMBL/GenBank/DDBJ databases">
        <title>Genomic of Niabella pedocola.</title>
        <authorList>
            <person name="Wu T."/>
        </authorList>
    </citation>
    <scope>NUCLEOTIDE SEQUENCE [LARGE SCALE GENOMIC DNA]</scope>
    <source>
        <strain evidence="2 3">JCM 31011</strain>
    </source>
</reference>
<feature type="transmembrane region" description="Helical" evidence="1">
    <location>
        <begin position="84"/>
        <end position="104"/>
    </location>
</feature>
<dbReference type="RefSeq" id="WP_231003092.1">
    <property type="nucleotide sequence ID" value="NZ_JAJNEC010000004.1"/>
</dbReference>
<dbReference type="Proteomes" id="UP001199816">
    <property type="component" value="Unassembled WGS sequence"/>
</dbReference>
<keyword evidence="1" id="KW-0812">Transmembrane</keyword>
<gene>
    <name evidence="2" type="ORF">LQ567_05405</name>
</gene>
<evidence type="ECO:0000313" key="3">
    <source>
        <dbReference type="Proteomes" id="UP001199816"/>
    </source>
</evidence>
<keyword evidence="3" id="KW-1185">Reference proteome</keyword>
<feature type="transmembrane region" description="Helical" evidence="1">
    <location>
        <begin position="51"/>
        <end position="72"/>
    </location>
</feature>
<feature type="transmembrane region" description="Helical" evidence="1">
    <location>
        <begin position="134"/>
        <end position="157"/>
    </location>
</feature>